<dbReference type="SUPFAM" id="SSF117281">
    <property type="entry name" value="Kelch motif"/>
    <property type="match status" value="1"/>
</dbReference>
<dbReference type="Gene3D" id="1.25.40.420">
    <property type="match status" value="1"/>
</dbReference>
<dbReference type="HOGENOM" id="CLU_476794_0_0_1"/>
<dbReference type="InterPro" id="IPR000210">
    <property type="entry name" value="BTB/POZ_dom"/>
</dbReference>
<dbReference type="Pfam" id="PF07707">
    <property type="entry name" value="BACK"/>
    <property type="match status" value="1"/>
</dbReference>
<dbReference type="Pfam" id="PF00651">
    <property type="entry name" value="BTB"/>
    <property type="match status" value="1"/>
</dbReference>
<evidence type="ECO:0000256" key="1">
    <source>
        <dbReference type="ARBA" id="ARBA00022441"/>
    </source>
</evidence>
<protein>
    <recommendedName>
        <fullName evidence="3">BTB domain-containing protein</fullName>
    </recommendedName>
</protein>
<dbReference type="CDD" id="cd18186">
    <property type="entry name" value="BTB_POZ_ZBTB_KLHL-like"/>
    <property type="match status" value="1"/>
</dbReference>
<reference evidence="5" key="1">
    <citation type="submission" date="2011-05" db="EMBL/GenBank/DDBJ databases">
        <authorList>
            <person name="Richards S.R."/>
            <person name="Qu J."/>
            <person name="Jiang H."/>
            <person name="Jhangiani S.N."/>
            <person name="Agravi P."/>
            <person name="Goodspeed R."/>
            <person name="Gross S."/>
            <person name="Mandapat C."/>
            <person name="Jackson L."/>
            <person name="Mathew T."/>
            <person name="Pu L."/>
            <person name="Thornton R."/>
            <person name="Saada N."/>
            <person name="Wilczek-Boney K.B."/>
            <person name="Lee S."/>
            <person name="Kovar C."/>
            <person name="Wu Y."/>
            <person name="Scherer S.E."/>
            <person name="Worley K.C."/>
            <person name="Muzny D.M."/>
            <person name="Gibbs R."/>
        </authorList>
    </citation>
    <scope>NUCLEOTIDE SEQUENCE</scope>
    <source>
        <strain evidence="5">Brora</strain>
    </source>
</reference>
<keyword evidence="2" id="KW-0677">Repeat</keyword>
<dbReference type="CDD" id="cd14733">
    <property type="entry name" value="BACK"/>
    <property type="match status" value="1"/>
</dbReference>
<dbReference type="PANTHER" id="PTHR45632">
    <property type="entry name" value="LD33804P"/>
    <property type="match status" value="1"/>
</dbReference>
<dbReference type="AlphaFoldDB" id="T1J6V5"/>
<dbReference type="EMBL" id="JH431894">
    <property type="status" value="NOT_ANNOTATED_CDS"/>
    <property type="molecule type" value="Genomic_DNA"/>
</dbReference>
<evidence type="ECO:0000313" key="5">
    <source>
        <dbReference type="Proteomes" id="UP000014500"/>
    </source>
</evidence>
<sequence length="507" mass="58974">MEEDAMCKEKFILTLMNLRDMRTNQTNTDVILECDGGAINAHKCILMAASTYFYKMFTIDMIESNRKRVEFQNISQEAMQVIVDSFYGEIAPNLKYDFLLLKNVLEISHLIQDLFLFNFCMKCLLNLLAPENYVDVWNLALKYEHNEGKQHVMAFILENLVKVQQNENLTTISNNQMREFVTYASTCAPCGDKIMQLIITWTKCKPDERMQEIVDFVKLMDKSKLSNDYIQKLLDAEEVVKTSLALTKILTAHAMSRIVSYQKNIQIHFYCLTDPSTGKTLTQTYCLREKEWYMARTVQLPTYIATNWFPLTSIHGEQFYFAIATDKRFVAYNQRTRQVYVGPSVAFECRVTGVVDGNVMYVWNYETLVQFNVENTSWKSLAPIRNVLASSLLAMNGRLFFHAAFPPSILSYNFLKNEWDLKANLREDTEIKSIKCKCFNEDCKGKLFFIENENELLSYDPEADLWEGKTIPELKCRLPICMNCDESFILFGDKHNLTNFFLVLSYE</sequence>
<dbReference type="PANTHER" id="PTHR45632:SF3">
    <property type="entry name" value="KELCH-LIKE PROTEIN 32"/>
    <property type="match status" value="1"/>
</dbReference>
<dbReference type="eggNOG" id="KOG4441">
    <property type="taxonomic scope" value="Eukaryota"/>
</dbReference>
<evidence type="ECO:0000259" key="3">
    <source>
        <dbReference type="PROSITE" id="PS50097"/>
    </source>
</evidence>
<evidence type="ECO:0000256" key="2">
    <source>
        <dbReference type="ARBA" id="ARBA00022737"/>
    </source>
</evidence>
<feature type="domain" description="BTB" evidence="3">
    <location>
        <begin position="28"/>
        <end position="87"/>
    </location>
</feature>
<dbReference type="SUPFAM" id="SSF54695">
    <property type="entry name" value="POZ domain"/>
    <property type="match status" value="1"/>
</dbReference>
<dbReference type="Proteomes" id="UP000014500">
    <property type="component" value="Unassembled WGS sequence"/>
</dbReference>
<dbReference type="EnsemblMetazoa" id="SMAR009384-RA">
    <property type="protein sequence ID" value="SMAR009384-PA"/>
    <property type="gene ID" value="SMAR009384"/>
</dbReference>
<evidence type="ECO:0000313" key="4">
    <source>
        <dbReference type="EnsemblMetazoa" id="SMAR009384-PA"/>
    </source>
</evidence>
<dbReference type="InterPro" id="IPR015915">
    <property type="entry name" value="Kelch-typ_b-propeller"/>
</dbReference>
<dbReference type="SMART" id="SM00225">
    <property type="entry name" value="BTB"/>
    <property type="match status" value="1"/>
</dbReference>
<dbReference type="PROSITE" id="PS50097">
    <property type="entry name" value="BTB"/>
    <property type="match status" value="1"/>
</dbReference>
<dbReference type="InterPro" id="IPR011333">
    <property type="entry name" value="SKP1/BTB/POZ_sf"/>
</dbReference>
<accession>T1J6V5</accession>
<dbReference type="Gene3D" id="3.30.710.10">
    <property type="entry name" value="Potassium Channel Kv1.1, Chain A"/>
    <property type="match status" value="1"/>
</dbReference>
<dbReference type="PhylomeDB" id="T1J6V5"/>
<dbReference type="OMA" id="MEEDAMC"/>
<proteinExistence type="predicted"/>
<organism evidence="4 5">
    <name type="scientific">Strigamia maritima</name>
    <name type="common">European centipede</name>
    <name type="synonym">Geophilus maritimus</name>
    <dbReference type="NCBI Taxonomy" id="126957"/>
    <lineage>
        <taxon>Eukaryota</taxon>
        <taxon>Metazoa</taxon>
        <taxon>Ecdysozoa</taxon>
        <taxon>Arthropoda</taxon>
        <taxon>Myriapoda</taxon>
        <taxon>Chilopoda</taxon>
        <taxon>Pleurostigmophora</taxon>
        <taxon>Geophilomorpha</taxon>
        <taxon>Linotaeniidae</taxon>
        <taxon>Strigamia</taxon>
    </lineage>
</organism>
<keyword evidence="5" id="KW-1185">Reference proteome</keyword>
<name>T1J6V5_STRMM</name>
<dbReference type="InterPro" id="IPR011705">
    <property type="entry name" value="BACK"/>
</dbReference>
<keyword evidence="1" id="KW-0880">Kelch repeat</keyword>
<reference evidence="4" key="2">
    <citation type="submission" date="2015-02" db="UniProtKB">
        <authorList>
            <consortium name="EnsemblMetazoa"/>
        </authorList>
    </citation>
    <scope>IDENTIFICATION</scope>
</reference>